<keyword evidence="3" id="KW-1185">Reference proteome</keyword>
<dbReference type="AlphaFoldDB" id="A0AAW1JI56"/>
<organism evidence="2 3">
    <name type="scientific">Popillia japonica</name>
    <name type="common">Japanese beetle</name>
    <dbReference type="NCBI Taxonomy" id="7064"/>
    <lineage>
        <taxon>Eukaryota</taxon>
        <taxon>Metazoa</taxon>
        <taxon>Ecdysozoa</taxon>
        <taxon>Arthropoda</taxon>
        <taxon>Hexapoda</taxon>
        <taxon>Insecta</taxon>
        <taxon>Pterygota</taxon>
        <taxon>Neoptera</taxon>
        <taxon>Endopterygota</taxon>
        <taxon>Coleoptera</taxon>
        <taxon>Polyphaga</taxon>
        <taxon>Scarabaeiformia</taxon>
        <taxon>Scarabaeidae</taxon>
        <taxon>Rutelinae</taxon>
        <taxon>Popillia</taxon>
    </lineage>
</organism>
<evidence type="ECO:0000313" key="3">
    <source>
        <dbReference type="Proteomes" id="UP001458880"/>
    </source>
</evidence>
<comment type="caution">
    <text evidence="2">The sequence shown here is derived from an EMBL/GenBank/DDBJ whole genome shotgun (WGS) entry which is preliminary data.</text>
</comment>
<protein>
    <submittedName>
        <fullName evidence="2">Uncharacterized protein</fullName>
    </submittedName>
</protein>
<evidence type="ECO:0000313" key="2">
    <source>
        <dbReference type="EMBL" id="KAK9703361.1"/>
    </source>
</evidence>
<dbReference type="EMBL" id="JASPKY010000371">
    <property type="protein sequence ID" value="KAK9703361.1"/>
    <property type="molecule type" value="Genomic_DNA"/>
</dbReference>
<proteinExistence type="predicted"/>
<feature type="region of interest" description="Disordered" evidence="1">
    <location>
        <begin position="1"/>
        <end position="49"/>
    </location>
</feature>
<sequence length="75" mass="8286">MGKTETESKTKKENMGKTETESKTEKGAAGRRKDNKKANERGGKETRSVGVDSAVIYSHILLLFNKNIGIFPESK</sequence>
<accession>A0AAW1JI56</accession>
<name>A0AAW1JI56_POPJA</name>
<gene>
    <name evidence="2" type="ORF">QE152_g29367</name>
</gene>
<reference evidence="2 3" key="1">
    <citation type="journal article" date="2024" name="BMC Genomics">
        <title>De novo assembly and annotation of Popillia japonica's genome with initial clues to its potential as an invasive pest.</title>
        <authorList>
            <person name="Cucini C."/>
            <person name="Boschi S."/>
            <person name="Funari R."/>
            <person name="Cardaioli E."/>
            <person name="Iannotti N."/>
            <person name="Marturano G."/>
            <person name="Paoli F."/>
            <person name="Bruttini M."/>
            <person name="Carapelli A."/>
            <person name="Frati F."/>
            <person name="Nardi F."/>
        </authorList>
    </citation>
    <scope>NUCLEOTIDE SEQUENCE [LARGE SCALE GENOMIC DNA]</scope>
    <source>
        <strain evidence="2">DMR45628</strain>
    </source>
</reference>
<dbReference type="Proteomes" id="UP001458880">
    <property type="component" value="Unassembled WGS sequence"/>
</dbReference>
<feature type="compositionally biased region" description="Basic and acidic residues" evidence="1">
    <location>
        <begin position="1"/>
        <end position="47"/>
    </location>
</feature>
<evidence type="ECO:0000256" key="1">
    <source>
        <dbReference type="SAM" id="MobiDB-lite"/>
    </source>
</evidence>